<dbReference type="GO" id="GO:0005789">
    <property type="term" value="C:endoplasmic reticulum membrane"/>
    <property type="evidence" value="ECO:0007669"/>
    <property type="project" value="TreeGrafter"/>
</dbReference>
<dbReference type="PANTHER" id="PTHR11157">
    <property type="entry name" value="FATTY ACID ACYL TRANSFERASE-RELATED"/>
    <property type="match status" value="1"/>
</dbReference>
<dbReference type="GO" id="GO:0042761">
    <property type="term" value="P:very long-chain fatty acid biosynthetic process"/>
    <property type="evidence" value="ECO:0007669"/>
    <property type="project" value="TreeGrafter"/>
</dbReference>
<dbReference type="GO" id="GO:0019367">
    <property type="term" value="P:fatty acid elongation, saturated fatty acid"/>
    <property type="evidence" value="ECO:0007669"/>
    <property type="project" value="TreeGrafter"/>
</dbReference>
<dbReference type="Pfam" id="PF01151">
    <property type="entry name" value="ELO"/>
    <property type="match status" value="1"/>
</dbReference>
<feature type="transmembrane region" description="Helical" evidence="10">
    <location>
        <begin position="84"/>
        <end position="105"/>
    </location>
</feature>
<evidence type="ECO:0000256" key="4">
    <source>
        <dbReference type="ARBA" id="ARBA00022692"/>
    </source>
</evidence>
<reference evidence="11" key="1">
    <citation type="submission" date="2021-01" db="EMBL/GenBank/DDBJ databases">
        <authorList>
            <person name="Corre E."/>
            <person name="Pelletier E."/>
            <person name="Niang G."/>
            <person name="Scheremetjew M."/>
            <person name="Finn R."/>
            <person name="Kale V."/>
            <person name="Holt S."/>
            <person name="Cochrane G."/>
            <person name="Meng A."/>
            <person name="Brown T."/>
            <person name="Cohen L."/>
        </authorList>
    </citation>
    <scope>NUCLEOTIDE SEQUENCE</scope>
    <source>
        <strain evidence="11">CCAP1064/1</strain>
    </source>
</reference>
<keyword evidence="3 10" id="KW-0808">Transferase</keyword>
<feature type="transmembrane region" description="Helical" evidence="10">
    <location>
        <begin position="33"/>
        <end position="54"/>
    </location>
</feature>
<keyword evidence="4 10" id="KW-0812">Transmembrane</keyword>
<keyword evidence="8 10" id="KW-0472">Membrane</keyword>
<comment type="similarity">
    <text evidence="10">Belongs to the ELO family.</text>
</comment>
<evidence type="ECO:0000256" key="3">
    <source>
        <dbReference type="ARBA" id="ARBA00022679"/>
    </source>
</evidence>
<dbReference type="EC" id="2.3.1.-" evidence="10"/>
<gene>
    <name evidence="11" type="ORF">PINE0816_LOCUS9740</name>
</gene>
<evidence type="ECO:0000256" key="5">
    <source>
        <dbReference type="ARBA" id="ARBA00022832"/>
    </source>
</evidence>
<evidence type="ECO:0000256" key="2">
    <source>
        <dbReference type="ARBA" id="ARBA00022516"/>
    </source>
</evidence>
<proteinExistence type="inferred from homology"/>
<evidence type="ECO:0000256" key="7">
    <source>
        <dbReference type="ARBA" id="ARBA00023098"/>
    </source>
</evidence>
<feature type="transmembrane region" description="Helical" evidence="10">
    <location>
        <begin position="61"/>
        <end position="78"/>
    </location>
</feature>
<protein>
    <recommendedName>
        <fullName evidence="10">Elongation of fatty acids protein</fullName>
        <ecNumber evidence="10">2.3.1.-</ecNumber>
    </recommendedName>
</protein>
<feature type="transmembrane region" description="Helical" evidence="10">
    <location>
        <begin position="117"/>
        <end position="143"/>
    </location>
</feature>
<dbReference type="GO" id="GO:0009922">
    <property type="term" value="F:fatty acid elongase activity"/>
    <property type="evidence" value="ECO:0007669"/>
    <property type="project" value="InterPro"/>
</dbReference>
<organism evidence="11">
    <name type="scientific">Proboscia inermis</name>
    <dbReference type="NCBI Taxonomy" id="420281"/>
    <lineage>
        <taxon>Eukaryota</taxon>
        <taxon>Sar</taxon>
        <taxon>Stramenopiles</taxon>
        <taxon>Ochrophyta</taxon>
        <taxon>Bacillariophyta</taxon>
        <taxon>Coscinodiscophyceae</taxon>
        <taxon>Rhizosoleniophycidae</taxon>
        <taxon>Rhizosoleniales</taxon>
        <taxon>Rhizosoleniaceae</taxon>
        <taxon>Proboscia</taxon>
    </lineage>
</organism>
<name>A0A7S0C641_9STRA</name>
<dbReference type="GO" id="GO:0034625">
    <property type="term" value="P:fatty acid elongation, monounsaturated fatty acid"/>
    <property type="evidence" value="ECO:0007669"/>
    <property type="project" value="TreeGrafter"/>
</dbReference>
<dbReference type="EMBL" id="HBEL01020861">
    <property type="protein sequence ID" value="CAD8413608.1"/>
    <property type="molecule type" value="Transcribed_RNA"/>
</dbReference>
<evidence type="ECO:0000256" key="10">
    <source>
        <dbReference type="RuleBase" id="RU361115"/>
    </source>
</evidence>
<evidence type="ECO:0000256" key="8">
    <source>
        <dbReference type="ARBA" id="ARBA00023136"/>
    </source>
</evidence>
<sequence>MIPHVLHHYLDRSLRTNLCDDIELNYGRGNTGLWTLLFVMSKFPELIDTFFIIVHKKPLIVLHWYHHITVLLYCWSSYVNKVPAGPLFAAMNYSVHAVMYFYYFLMAIRMKPKWMKPLVITVAQILQMVLGVVITIFQLHFYFNDPEKTCQYSSAILWSAFLMYASYLALFLHFFFARYAVNKTKSA</sequence>
<keyword evidence="9 10" id="KW-0275">Fatty acid biosynthesis</keyword>
<dbReference type="AlphaFoldDB" id="A0A7S0C641"/>
<evidence type="ECO:0000313" key="11">
    <source>
        <dbReference type="EMBL" id="CAD8413608.1"/>
    </source>
</evidence>
<keyword evidence="7 10" id="KW-0443">Lipid metabolism</keyword>
<comment type="subcellular location">
    <subcellularLocation>
        <location evidence="1">Membrane</location>
        <topology evidence="1">Multi-pass membrane protein</topology>
    </subcellularLocation>
</comment>
<comment type="catalytic activity">
    <reaction evidence="10">
        <text>an acyl-CoA + malonyl-CoA + H(+) = a 3-oxoacyl-CoA + CO2 + CoA</text>
        <dbReference type="Rhea" id="RHEA:50252"/>
        <dbReference type="ChEBI" id="CHEBI:15378"/>
        <dbReference type="ChEBI" id="CHEBI:16526"/>
        <dbReference type="ChEBI" id="CHEBI:57287"/>
        <dbReference type="ChEBI" id="CHEBI:57384"/>
        <dbReference type="ChEBI" id="CHEBI:58342"/>
        <dbReference type="ChEBI" id="CHEBI:90726"/>
    </reaction>
    <physiologicalReaction direction="left-to-right" evidence="10">
        <dbReference type="Rhea" id="RHEA:50253"/>
    </physiologicalReaction>
</comment>
<evidence type="ECO:0000256" key="6">
    <source>
        <dbReference type="ARBA" id="ARBA00022989"/>
    </source>
</evidence>
<keyword evidence="5 10" id="KW-0276">Fatty acid metabolism</keyword>
<evidence type="ECO:0000256" key="9">
    <source>
        <dbReference type="ARBA" id="ARBA00023160"/>
    </source>
</evidence>
<keyword evidence="6 10" id="KW-1133">Transmembrane helix</keyword>
<evidence type="ECO:0000256" key="1">
    <source>
        <dbReference type="ARBA" id="ARBA00004141"/>
    </source>
</evidence>
<dbReference type="InterPro" id="IPR002076">
    <property type="entry name" value="ELO_fam"/>
</dbReference>
<feature type="transmembrane region" description="Helical" evidence="10">
    <location>
        <begin position="155"/>
        <end position="176"/>
    </location>
</feature>
<dbReference type="GO" id="GO:0030148">
    <property type="term" value="P:sphingolipid biosynthetic process"/>
    <property type="evidence" value="ECO:0007669"/>
    <property type="project" value="TreeGrafter"/>
</dbReference>
<keyword evidence="2 10" id="KW-0444">Lipid biosynthesis</keyword>
<dbReference type="PANTHER" id="PTHR11157:SF17">
    <property type="entry name" value="ELONGATION OF VERY LONG CHAIN FATTY ACIDS PROTEIN 6"/>
    <property type="match status" value="1"/>
</dbReference>
<dbReference type="GO" id="GO:0034626">
    <property type="term" value="P:fatty acid elongation, polyunsaturated fatty acid"/>
    <property type="evidence" value="ECO:0007669"/>
    <property type="project" value="TreeGrafter"/>
</dbReference>
<accession>A0A7S0C641</accession>